<evidence type="ECO:0000313" key="2">
    <source>
        <dbReference type="EMBL" id="EIE21928.1"/>
    </source>
</evidence>
<feature type="transmembrane region" description="Helical" evidence="1">
    <location>
        <begin position="59"/>
        <end position="83"/>
    </location>
</feature>
<evidence type="ECO:0000256" key="1">
    <source>
        <dbReference type="SAM" id="Phobius"/>
    </source>
</evidence>
<accession>I0YU59</accession>
<feature type="transmembrane region" description="Helical" evidence="1">
    <location>
        <begin position="200"/>
        <end position="221"/>
    </location>
</feature>
<sequence>MIMISPHHQPYLSLAPPKHAARLNEGAFMRRRTLIIALTKIAATVLATEIMLLPGYPTASWLGLFSALGVLSKVCMLLFTACFMQIPFSEHLVVQGLQVGYCIMHNGRMCSALETRYLGIRERCLTMARTLSALSYEAQAPLKMRSRTLSSAHACESVNAYLQITFGYVLSMLLLHELEGRSRADFLRSRGRLPAHSTSGGLFMGWLAVPVFMLLSALITWELVEGAWELADTWTPS</sequence>
<proteinExistence type="predicted"/>
<keyword evidence="1" id="KW-0472">Membrane</keyword>
<gene>
    <name evidence="2" type="ORF">COCSUDRAFT_42945</name>
</gene>
<dbReference type="KEGG" id="csl:COCSUDRAFT_42945"/>
<protein>
    <submittedName>
        <fullName evidence="2">Uncharacterized protein</fullName>
    </submittedName>
</protein>
<comment type="caution">
    <text evidence="2">The sequence shown here is derived from an EMBL/GenBank/DDBJ whole genome shotgun (WGS) entry which is preliminary data.</text>
</comment>
<evidence type="ECO:0000313" key="3">
    <source>
        <dbReference type="Proteomes" id="UP000007264"/>
    </source>
</evidence>
<reference evidence="2 3" key="1">
    <citation type="journal article" date="2012" name="Genome Biol.">
        <title>The genome of the polar eukaryotic microalga coccomyxa subellipsoidea reveals traits of cold adaptation.</title>
        <authorList>
            <person name="Blanc G."/>
            <person name="Agarkova I."/>
            <person name="Grimwood J."/>
            <person name="Kuo A."/>
            <person name="Brueggeman A."/>
            <person name="Dunigan D."/>
            <person name="Gurnon J."/>
            <person name="Ladunga I."/>
            <person name="Lindquist E."/>
            <person name="Lucas S."/>
            <person name="Pangilinan J."/>
            <person name="Proschold T."/>
            <person name="Salamov A."/>
            <person name="Schmutz J."/>
            <person name="Weeks D."/>
            <person name="Yamada T."/>
            <person name="Claverie J.M."/>
            <person name="Grigoriev I."/>
            <person name="Van Etten J."/>
            <person name="Lomsadze A."/>
            <person name="Borodovsky M."/>
        </authorList>
    </citation>
    <scope>NUCLEOTIDE SEQUENCE [LARGE SCALE GENOMIC DNA]</scope>
    <source>
        <strain evidence="2 3">C-169</strain>
    </source>
</reference>
<dbReference type="GeneID" id="17039913"/>
<dbReference type="AlphaFoldDB" id="I0YU59"/>
<feature type="transmembrane region" description="Helical" evidence="1">
    <location>
        <begin position="34"/>
        <end position="53"/>
    </location>
</feature>
<dbReference type="EMBL" id="AGSI01000011">
    <property type="protein sequence ID" value="EIE21928.1"/>
    <property type="molecule type" value="Genomic_DNA"/>
</dbReference>
<dbReference type="Proteomes" id="UP000007264">
    <property type="component" value="Unassembled WGS sequence"/>
</dbReference>
<organism evidence="2 3">
    <name type="scientific">Coccomyxa subellipsoidea (strain C-169)</name>
    <name type="common">Green microalga</name>
    <dbReference type="NCBI Taxonomy" id="574566"/>
    <lineage>
        <taxon>Eukaryota</taxon>
        <taxon>Viridiplantae</taxon>
        <taxon>Chlorophyta</taxon>
        <taxon>core chlorophytes</taxon>
        <taxon>Trebouxiophyceae</taxon>
        <taxon>Trebouxiophyceae incertae sedis</taxon>
        <taxon>Coccomyxaceae</taxon>
        <taxon>Coccomyxa</taxon>
        <taxon>Coccomyxa subellipsoidea</taxon>
    </lineage>
</organism>
<dbReference type="RefSeq" id="XP_005646472.1">
    <property type="nucleotide sequence ID" value="XM_005646415.1"/>
</dbReference>
<dbReference type="OrthoDB" id="10334119at2759"/>
<keyword evidence="3" id="KW-1185">Reference proteome</keyword>
<keyword evidence="1" id="KW-0812">Transmembrane</keyword>
<keyword evidence="1" id="KW-1133">Transmembrane helix</keyword>
<name>I0YU59_COCSC</name>